<comment type="caution">
    <text evidence="3">The sequence shown here is derived from an EMBL/GenBank/DDBJ whole genome shotgun (WGS) entry which is preliminary data.</text>
</comment>
<dbReference type="EMBL" id="JAGGLV010000014">
    <property type="protein sequence ID" value="MBP2113950.1"/>
    <property type="molecule type" value="Genomic_DNA"/>
</dbReference>
<sequence length="174" mass="19204">MIDNNKAGQNILNLRKGLSLTQAELSSLVGVSHQAVSKWEQGDCLPDIGVLLKLGQVFGKSVEELLLGDSVNGDSASEKNISPPIELPDEVWTQALNHIQGRISPPSFNTWFKGTKGKQLGETYCVYSPSRFASEWLYHRYSYLIVPILEDITGTSSLKVEFCSMGAWDTNRKG</sequence>
<dbReference type="InterPro" id="IPR001387">
    <property type="entry name" value="Cro/C1-type_HTH"/>
</dbReference>
<feature type="domain" description="HTH cro/C1-type" evidence="2">
    <location>
        <begin position="11"/>
        <end position="65"/>
    </location>
</feature>
<dbReference type="InterPro" id="IPR038454">
    <property type="entry name" value="DnaA_N_sf"/>
</dbReference>
<dbReference type="PANTHER" id="PTHR46558:SF11">
    <property type="entry name" value="HTH-TYPE TRANSCRIPTIONAL REGULATOR XRE"/>
    <property type="match status" value="1"/>
</dbReference>
<evidence type="ECO:0000313" key="4">
    <source>
        <dbReference type="Proteomes" id="UP000773462"/>
    </source>
</evidence>
<evidence type="ECO:0000259" key="2">
    <source>
        <dbReference type="PROSITE" id="PS50943"/>
    </source>
</evidence>
<keyword evidence="1" id="KW-0238">DNA-binding</keyword>
<proteinExistence type="predicted"/>
<evidence type="ECO:0000313" key="3">
    <source>
        <dbReference type="EMBL" id="MBP2113950.1"/>
    </source>
</evidence>
<dbReference type="Gene3D" id="1.10.260.40">
    <property type="entry name" value="lambda repressor-like DNA-binding domains"/>
    <property type="match status" value="1"/>
</dbReference>
<gene>
    <name evidence="3" type="ORF">J2Z70_004111</name>
</gene>
<dbReference type="Pfam" id="PF11638">
    <property type="entry name" value="DnaA_N"/>
    <property type="match status" value="1"/>
</dbReference>
<dbReference type="PROSITE" id="PS50943">
    <property type="entry name" value="HTH_CROC1"/>
    <property type="match status" value="1"/>
</dbReference>
<protein>
    <submittedName>
        <fullName evidence="3">Transcriptional regulator with XRE-family HTH domain</fullName>
    </submittedName>
</protein>
<keyword evidence="4" id="KW-1185">Reference proteome</keyword>
<dbReference type="CDD" id="cd00093">
    <property type="entry name" value="HTH_XRE"/>
    <property type="match status" value="1"/>
</dbReference>
<name>A0ABS4NWY9_9BACL</name>
<dbReference type="SUPFAM" id="SSF47413">
    <property type="entry name" value="lambda repressor-like DNA-binding domains"/>
    <property type="match status" value="1"/>
</dbReference>
<dbReference type="Pfam" id="PF01381">
    <property type="entry name" value="HTH_3"/>
    <property type="match status" value="1"/>
</dbReference>
<dbReference type="SMART" id="SM00530">
    <property type="entry name" value="HTH_XRE"/>
    <property type="match status" value="1"/>
</dbReference>
<dbReference type="InterPro" id="IPR024633">
    <property type="entry name" value="DnaA_N_dom"/>
</dbReference>
<dbReference type="InterPro" id="IPR010982">
    <property type="entry name" value="Lambda_DNA-bd_dom_sf"/>
</dbReference>
<reference evidence="3 4" key="1">
    <citation type="submission" date="2021-03" db="EMBL/GenBank/DDBJ databases">
        <title>Genomic Encyclopedia of Type Strains, Phase IV (KMG-IV): sequencing the most valuable type-strain genomes for metagenomic binning, comparative biology and taxonomic classification.</title>
        <authorList>
            <person name="Goeker M."/>
        </authorList>
    </citation>
    <scope>NUCLEOTIDE SEQUENCE [LARGE SCALE GENOMIC DNA]</scope>
    <source>
        <strain evidence="3 4">DSM 101953</strain>
    </source>
</reference>
<organism evidence="3 4">
    <name type="scientific">Paenibacillus silagei</name>
    <dbReference type="NCBI Taxonomy" id="1670801"/>
    <lineage>
        <taxon>Bacteria</taxon>
        <taxon>Bacillati</taxon>
        <taxon>Bacillota</taxon>
        <taxon>Bacilli</taxon>
        <taxon>Bacillales</taxon>
        <taxon>Paenibacillaceae</taxon>
        <taxon>Paenibacillus</taxon>
    </lineage>
</organism>
<evidence type="ECO:0000256" key="1">
    <source>
        <dbReference type="ARBA" id="ARBA00023125"/>
    </source>
</evidence>
<dbReference type="Proteomes" id="UP000773462">
    <property type="component" value="Unassembled WGS sequence"/>
</dbReference>
<dbReference type="PANTHER" id="PTHR46558">
    <property type="entry name" value="TRACRIPTIONAL REGULATORY PROTEIN-RELATED-RELATED"/>
    <property type="match status" value="1"/>
</dbReference>
<dbReference type="Gene3D" id="3.30.300.180">
    <property type="match status" value="1"/>
</dbReference>
<accession>A0ABS4NWY9</accession>